<evidence type="ECO:0000313" key="2">
    <source>
        <dbReference type="EMBL" id="KAJ3713252.1"/>
    </source>
</evidence>
<feature type="compositionally biased region" description="Basic and acidic residues" evidence="1">
    <location>
        <begin position="63"/>
        <end position="76"/>
    </location>
</feature>
<organism evidence="2 3">
    <name type="scientific">Lentinula guzmanii</name>
    <dbReference type="NCBI Taxonomy" id="2804957"/>
    <lineage>
        <taxon>Eukaryota</taxon>
        <taxon>Fungi</taxon>
        <taxon>Dikarya</taxon>
        <taxon>Basidiomycota</taxon>
        <taxon>Agaricomycotina</taxon>
        <taxon>Agaricomycetes</taxon>
        <taxon>Agaricomycetidae</taxon>
        <taxon>Agaricales</taxon>
        <taxon>Marasmiineae</taxon>
        <taxon>Omphalotaceae</taxon>
        <taxon>Lentinula</taxon>
    </lineage>
</organism>
<reference evidence="2" key="2">
    <citation type="journal article" date="2023" name="Proc. Natl. Acad. Sci. U.S.A.">
        <title>A global phylogenomic analysis of the shiitake genus Lentinula.</title>
        <authorList>
            <person name="Sierra-Patev S."/>
            <person name="Min B."/>
            <person name="Naranjo-Ortiz M."/>
            <person name="Looney B."/>
            <person name="Konkel Z."/>
            <person name="Slot J.C."/>
            <person name="Sakamoto Y."/>
            <person name="Steenwyk J.L."/>
            <person name="Rokas A."/>
            <person name="Carro J."/>
            <person name="Camarero S."/>
            <person name="Ferreira P."/>
            <person name="Molpeceres G."/>
            <person name="Ruiz-Duenas F.J."/>
            <person name="Serrano A."/>
            <person name="Henrissat B."/>
            <person name="Drula E."/>
            <person name="Hughes K.W."/>
            <person name="Mata J.L."/>
            <person name="Ishikawa N.K."/>
            <person name="Vargas-Isla R."/>
            <person name="Ushijima S."/>
            <person name="Smith C.A."/>
            <person name="Donoghue J."/>
            <person name="Ahrendt S."/>
            <person name="Andreopoulos W."/>
            <person name="He G."/>
            <person name="LaButti K."/>
            <person name="Lipzen A."/>
            <person name="Ng V."/>
            <person name="Riley R."/>
            <person name="Sandor L."/>
            <person name="Barry K."/>
            <person name="Martinez A.T."/>
            <person name="Xiao Y."/>
            <person name="Gibbons J.G."/>
            <person name="Terashima K."/>
            <person name="Grigoriev I.V."/>
            <person name="Hibbett D."/>
        </authorList>
    </citation>
    <scope>NUCLEOTIDE SEQUENCE</scope>
    <source>
        <strain evidence="2">ET3784</strain>
    </source>
</reference>
<feature type="region of interest" description="Disordered" evidence="1">
    <location>
        <begin position="55"/>
        <end position="76"/>
    </location>
</feature>
<evidence type="ECO:0000256" key="1">
    <source>
        <dbReference type="SAM" id="MobiDB-lite"/>
    </source>
</evidence>
<evidence type="ECO:0000313" key="3">
    <source>
        <dbReference type="Proteomes" id="UP001176059"/>
    </source>
</evidence>
<sequence length="76" mass="8614">MPGHVKEIVRDKFRLKVPFLAIAFIAGSQAALSTILRCDLSIRGCELLNARSRSPQLPFQRSHTYEDHRRSEALPP</sequence>
<dbReference type="EMBL" id="JANVFO010000100">
    <property type="protein sequence ID" value="KAJ3713252.1"/>
    <property type="molecule type" value="Genomic_DNA"/>
</dbReference>
<dbReference type="Proteomes" id="UP001176059">
    <property type="component" value="Unassembled WGS sequence"/>
</dbReference>
<proteinExistence type="predicted"/>
<name>A0AA38J3D8_9AGAR</name>
<keyword evidence="3" id="KW-1185">Reference proteome</keyword>
<dbReference type="AlphaFoldDB" id="A0AA38J3D8"/>
<comment type="caution">
    <text evidence="2">The sequence shown here is derived from an EMBL/GenBank/DDBJ whole genome shotgun (WGS) entry which is preliminary data.</text>
</comment>
<gene>
    <name evidence="2" type="ORF">DFJ43DRAFT_1105333</name>
</gene>
<accession>A0AA38J3D8</accession>
<protein>
    <submittedName>
        <fullName evidence="2">Uncharacterized protein</fullName>
    </submittedName>
</protein>
<reference evidence="2" key="1">
    <citation type="submission" date="2022-08" db="EMBL/GenBank/DDBJ databases">
        <authorList>
            <consortium name="DOE Joint Genome Institute"/>
            <person name="Min B."/>
            <person name="Sierra-Patev S."/>
            <person name="Naranjo-Ortiz M."/>
            <person name="Looney B."/>
            <person name="Konkel Z."/>
            <person name="Slot J.C."/>
            <person name="Sakamoto Y."/>
            <person name="Steenwyk J.L."/>
            <person name="Rokas A."/>
            <person name="Carro J."/>
            <person name="Camarero S."/>
            <person name="Ferreira P."/>
            <person name="Molpeceres G."/>
            <person name="Ruiz-duenas F.J."/>
            <person name="Serrano A."/>
            <person name="Henrissat B."/>
            <person name="Drula E."/>
            <person name="Hughes K.W."/>
            <person name="Mata J.L."/>
            <person name="Ishikawa N.K."/>
            <person name="Vargas-Isla R."/>
            <person name="Ushijima S."/>
            <person name="Smith C.A."/>
            <person name="Ahrendt S."/>
            <person name="Andreopoulos W."/>
            <person name="He G."/>
            <person name="LaButti K."/>
            <person name="Lipzen A."/>
            <person name="Ng V."/>
            <person name="Riley R."/>
            <person name="Sandor L."/>
            <person name="Barry K."/>
            <person name="Martinez A.T."/>
            <person name="Xiao Y."/>
            <person name="Gibbons J.G."/>
            <person name="Terashima K."/>
            <person name="Hibbett D.S."/>
            <person name="Grigoriev I.V."/>
        </authorList>
    </citation>
    <scope>NUCLEOTIDE SEQUENCE</scope>
    <source>
        <strain evidence="2">ET3784</strain>
    </source>
</reference>